<gene>
    <name evidence="1" type="ORF">GSOID_T00003952001</name>
</gene>
<sequence>MRIWIPDPGINYNVKIASRTISKTMEALMWGHLGKYSCMEMFLLQRYHSGSSYSCKKGVENVFKQCLITTYTDTMGDEAASKLAEKEAYAIRAYFCSWTLTPYDLETYFGYWDDGNVWESFTEMSFNGRERRQAQPISIIGSEGRQQQGGRPHKEDELIAVSVFISSDNYSGDNMITFPEDMDISSDGPYTGYRPVLADLAEPVDRLDLVKIAAHIIEPNLGILVTDHFVNISAASYANDDSFFSGMCNHWGKMQKSLDKSAKEGIKEVIFSEKIDQMLRNLNFTTSERDEIKEEISEISFEIGMTWNAVSSFNPFCENKEQWPMLPEEVKQEIRCEIPQAADMLVKCFDEYILGRVPHGDDYWRNILRFGICTYSQISRNCLSMSHVSADIEEIYEETLDDVFYYEEEEHAFNAIMITILDKIKLFPTEYDNFINWSWAEAQRYLPDEITREIEIYVGNPAEKFLKFIDDLEKGLLINKSGIERPIINCGTNFLKFLKTILFEEEDSLCTFMSSAIEDQKALLFQIHANYENFSRFCNFFVEKLVLMLEDEFLRKYVSEMLMEFGSVPPIFITAGLNMFDTKMAYEIRKFAKWEKLECTYQPHWSEWSQCSETCNGGYRFRAQVCMDKTKSQVSEILCGEDQLFSESAECNTFECALPCSVSASPPDANFDRGSFKINCKNRKLTVFPFTIEEGRVQVGERTYPARRIASFDFSENYFDDSEWQTITNFIAQTHKTKEFNFAKNKFHSVPVSALQKLTKNAALNLDGNEICKFDCDAFDLSEFSGRLNLCLTNNPIETIPFELVPAISYFNKFEFNDGIIGRNRTD</sequence>
<evidence type="ECO:0000313" key="1">
    <source>
        <dbReference type="EMBL" id="CBY13197.1"/>
    </source>
</evidence>
<dbReference type="SUPFAM" id="SSF82895">
    <property type="entry name" value="TSP-1 type 1 repeat"/>
    <property type="match status" value="1"/>
</dbReference>
<dbReference type="InterPro" id="IPR036383">
    <property type="entry name" value="TSP1_rpt_sf"/>
</dbReference>
<reference evidence="1" key="1">
    <citation type="journal article" date="2010" name="Science">
        <title>Plasticity of animal genome architecture unmasked by rapid evolution of a pelagic tunicate.</title>
        <authorList>
            <person name="Denoeud F."/>
            <person name="Henriet S."/>
            <person name="Mungpakdee S."/>
            <person name="Aury J.M."/>
            <person name="Da Silva C."/>
            <person name="Brinkmann H."/>
            <person name="Mikhaleva J."/>
            <person name="Olsen L.C."/>
            <person name="Jubin C."/>
            <person name="Canestro C."/>
            <person name="Bouquet J.M."/>
            <person name="Danks G."/>
            <person name="Poulain J."/>
            <person name="Campsteijn C."/>
            <person name="Adamski M."/>
            <person name="Cross I."/>
            <person name="Yadetie F."/>
            <person name="Muffato M."/>
            <person name="Louis A."/>
            <person name="Butcher S."/>
            <person name="Tsagkogeorga G."/>
            <person name="Konrad A."/>
            <person name="Singh S."/>
            <person name="Jensen M.F."/>
            <person name="Cong E.H."/>
            <person name="Eikeseth-Otteraa H."/>
            <person name="Noel B."/>
            <person name="Anthouard V."/>
            <person name="Porcel B.M."/>
            <person name="Kachouri-Lafond R."/>
            <person name="Nishino A."/>
            <person name="Ugolini M."/>
            <person name="Chourrout P."/>
            <person name="Nishida H."/>
            <person name="Aasland R."/>
            <person name="Huzurbazar S."/>
            <person name="Westhof E."/>
            <person name="Delsuc F."/>
            <person name="Lehrach H."/>
            <person name="Reinhardt R."/>
            <person name="Weissenbach J."/>
            <person name="Roy S.W."/>
            <person name="Artiguenave F."/>
            <person name="Postlethwait J.H."/>
            <person name="Manak J.R."/>
            <person name="Thompson E.M."/>
            <person name="Jaillon O."/>
            <person name="Du Pasquier L."/>
            <person name="Boudinot P."/>
            <person name="Liberles D.A."/>
            <person name="Volff J.N."/>
            <person name="Philippe H."/>
            <person name="Lenhard B."/>
            <person name="Roest Crollius H."/>
            <person name="Wincker P."/>
            <person name="Chourrout D."/>
        </authorList>
    </citation>
    <scope>NUCLEOTIDE SEQUENCE [LARGE SCALE GENOMIC DNA]</scope>
</reference>
<dbReference type="InterPro" id="IPR032675">
    <property type="entry name" value="LRR_dom_sf"/>
</dbReference>
<dbReference type="PROSITE" id="PS50092">
    <property type="entry name" value="TSP1"/>
    <property type="match status" value="1"/>
</dbReference>
<evidence type="ECO:0000313" key="2">
    <source>
        <dbReference type="Proteomes" id="UP000001307"/>
    </source>
</evidence>
<dbReference type="InParanoid" id="E4XTY5"/>
<dbReference type="InterPro" id="IPR000884">
    <property type="entry name" value="TSP1_rpt"/>
</dbReference>
<accession>E4XTY5</accession>
<dbReference type="Gene3D" id="3.80.10.10">
    <property type="entry name" value="Ribonuclease Inhibitor"/>
    <property type="match status" value="1"/>
</dbReference>
<keyword evidence="2" id="KW-1185">Reference proteome</keyword>
<proteinExistence type="predicted"/>
<dbReference type="Gene3D" id="2.20.100.10">
    <property type="entry name" value="Thrombospondin type-1 (TSP1) repeat"/>
    <property type="match status" value="1"/>
</dbReference>
<dbReference type="AlphaFoldDB" id="E4XTY5"/>
<protein>
    <submittedName>
        <fullName evidence="1">Uncharacterized protein</fullName>
    </submittedName>
</protein>
<dbReference type="SUPFAM" id="SSF52058">
    <property type="entry name" value="L domain-like"/>
    <property type="match status" value="1"/>
</dbReference>
<organism evidence="1">
    <name type="scientific">Oikopleura dioica</name>
    <name type="common">Tunicate</name>
    <dbReference type="NCBI Taxonomy" id="34765"/>
    <lineage>
        <taxon>Eukaryota</taxon>
        <taxon>Metazoa</taxon>
        <taxon>Chordata</taxon>
        <taxon>Tunicata</taxon>
        <taxon>Appendicularia</taxon>
        <taxon>Copelata</taxon>
        <taxon>Oikopleuridae</taxon>
        <taxon>Oikopleura</taxon>
    </lineage>
</organism>
<dbReference type="Pfam" id="PF19030">
    <property type="entry name" value="TSP1_ADAMTS"/>
    <property type="match status" value="1"/>
</dbReference>
<name>E4XTY5_OIKDI</name>
<dbReference type="Proteomes" id="UP000001307">
    <property type="component" value="Unassembled WGS sequence"/>
</dbReference>
<dbReference type="EMBL" id="FN653166">
    <property type="protein sequence ID" value="CBY13197.1"/>
    <property type="molecule type" value="Genomic_DNA"/>
</dbReference>
<dbReference type="OrthoDB" id="446173at2759"/>
<dbReference type="SMART" id="SM00209">
    <property type="entry name" value="TSP1"/>
    <property type="match status" value="1"/>
</dbReference>